<gene>
    <name evidence="1" type="ORF">LAUMK13_01507</name>
</gene>
<sequence>MRESELIGTARLIGSVPNTVAPVFAKGDIELYEVDPPLCGFRVIAASQTLWAIRVHTPPTPPEDPVSTALYGVTGGEALNISAEQKLPGSADGRSPARALAGIGYRVL</sequence>
<dbReference type="EMBL" id="UPHQ01000060">
    <property type="protein sequence ID" value="VBA37170.1"/>
    <property type="molecule type" value="Genomic_DNA"/>
</dbReference>
<keyword evidence="2" id="KW-1185">Reference proteome</keyword>
<dbReference type="AlphaFoldDB" id="A0A498PZN8"/>
<protein>
    <submittedName>
        <fullName evidence="1">Uncharacterized protein</fullName>
    </submittedName>
</protein>
<name>A0A498PZN8_9MYCO</name>
<dbReference type="OrthoDB" id="4734380at2"/>
<evidence type="ECO:0000313" key="2">
    <source>
        <dbReference type="Proteomes" id="UP000267289"/>
    </source>
</evidence>
<accession>A0A498PZN8</accession>
<organism evidence="1 2">
    <name type="scientific">Mycobacterium innocens</name>
    <dbReference type="NCBI Taxonomy" id="2341083"/>
    <lineage>
        <taxon>Bacteria</taxon>
        <taxon>Bacillati</taxon>
        <taxon>Actinomycetota</taxon>
        <taxon>Actinomycetes</taxon>
        <taxon>Mycobacteriales</taxon>
        <taxon>Mycobacteriaceae</taxon>
        <taxon>Mycobacterium</taxon>
    </lineage>
</organism>
<evidence type="ECO:0000313" key="1">
    <source>
        <dbReference type="EMBL" id="VBA37170.1"/>
    </source>
</evidence>
<dbReference type="Proteomes" id="UP000267289">
    <property type="component" value="Unassembled WGS sequence"/>
</dbReference>
<proteinExistence type="predicted"/>
<reference evidence="1 2" key="1">
    <citation type="submission" date="2018-09" db="EMBL/GenBank/DDBJ databases">
        <authorList>
            <person name="Tagini F."/>
        </authorList>
    </citation>
    <scope>NUCLEOTIDE SEQUENCE [LARGE SCALE GENOMIC DNA]</scope>
    <source>
        <strain evidence="1 2">MK13</strain>
    </source>
</reference>
<dbReference type="RefSeq" id="WP_063469012.1">
    <property type="nucleotide sequence ID" value="NZ_UPHQ01000060.1"/>
</dbReference>